<dbReference type="AlphaFoldDB" id="A0A4Z2JFF3"/>
<keyword evidence="2" id="KW-1185">Reference proteome</keyword>
<comment type="caution">
    <text evidence="1">The sequence shown here is derived from an EMBL/GenBank/DDBJ whole genome shotgun (WGS) entry which is preliminary data.</text>
</comment>
<sequence>MQKKQHQKSVVIPPQTDATILQPRLLQSAVSPAHLSSSGYNDSLLLHHHQCLDSSVSYLAILPPPADKWTSIKPLAECIQCHPYKIIKPINNCSSAPAARICVVRYQLGSPPVWVEAIGQNRSKFLMEGFPVAVRWSKSQVLEDKVWIISRLSSWL</sequence>
<accession>A0A4Z2JFF3</accession>
<protein>
    <submittedName>
        <fullName evidence="1">Uncharacterized protein</fullName>
    </submittedName>
</protein>
<organism evidence="1 2">
    <name type="scientific">Liparis tanakae</name>
    <name type="common">Tanaka's snailfish</name>
    <dbReference type="NCBI Taxonomy" id="230148"/>
    <lineage>
        <taxon>Eukaryota</taxon>
        <taxon>Metazoa</taxon>
        <taxon>Chordata</taxon>
        <taxon>Craniata</taxon>
        <taxon>Vertebrata</taxon>
        <taxon>Euteleostomi</taxon>
        <taxon>Actinopterygii</taxon>
        <taxon>Neopterygii</taxon>
        <taxon>Teleostei</taxon>
        <taxon>Neoteleostei</taxon>
        <taxon>Acanthomorphata</taxon>
        <taxon>Eupercaria</taxon>
        <taxon>Perciformes</taxon>
        <taxon>Cottioidei</taxon>
        <taxon>Cottales</taxon>
        <taxon>Liparidae</taxon>
        <taxon>Liparis</taxon>
    </lineage>
</organism>
<gene>
    <name evidence="1" type="ORF">EYF80_001083</name>
</gene>
<evidence type="ECO:0000313" key="1">
    <source>
        <dbReference type="EMBL" id="TNN88751.1"/>
    </source>
</evidence>
<dbReference type="Proteomes" id="UP000314294">
    <property type="component" value="Unassembled WGS sequence"/>
</dbReference>
<evidence type="ECO:0000313" key="2">
    <source>
        <dbReference type="Proteomes" id="UP000314294"/>
    </source>
</evidence>
<proteinExistence type="predicted"/>
<name>A0A4Z2JFF3_9TELE</name>
<dbReference type="EMBL" id="SRLO01000004">
    <property type="protein sequence ID" value="TNN88751.1"/>
    <property type="molecule type" value="Genomic_DNA"/>
</dbReference>
<reference evidence="1 2" key="1">
    <citation type="submission" date="2019-03" db="EMBL/GenBank/DDBJ databases">
        <title>First draft genome of Liparis tanakae, snailfish: a comprehensive survey of snailfish specific genes.</title>
        <authorList>
            <person name="Kim W."/>
            <person name="Song I."/>
            <person name="Jeong J.-H."/>
            <person name="Kim D."/>
            <person name="Kim S."/>
            <person name="Ryu S."/>
            <person name="Song J.Y."/>
            <person name="Lee S.K."/>
        </authorList>
    </citation>
    <scope>NUCLEOTIDE SEQUENCE [LARGE SCALE GENOMIC DNA]</scope>
    <source>
        <tissue evidence="1">Muscle</tissue>
    </source>
</reference>